<evidence type="ECO:0000256" key="2">
    <source>
        <dbReference type="ARBA" id="ARBA00022729"/>
    </source>
</evidence>
<dbReference type="NCBIfam" id="TIGR04183">
    <property type="entry name" value="Por_Secre_tail"/>
    <property type="match status" value="1"/>
</dbReference>
<dbReference type="PANTHER" id="PTHR47566">
    <property type="match status" value="1"/>
</dbReference>
<evidence type="ECO:0000256" key="3">
    <source>
        <dbReference type="ARBA" id="ARBA00022737"/>
    </source>
</evidence>
<feature type="chain" id="PRO_5046411304" evidence="4">
    <location>
        <begin position="19"/>
        <end position="716"/>
    </location>
</feature>
<keyword evidence="1" id="KW-0433">Leucine-rich repeat</keyword>
<dbReference type="InterPro" id="IPR032675">
    <property type="entry name" value="LRR_dom_sf"/>
</dbReference>
<evidence type="ECO:0000313" key="8">
    <source>
        <dbReference type="Proteomes" id="UP000825258"/>
    </source>
</evidence>
<accession>A0ABM7S5Z6</accession>
<feature type="signal peptide" evidence="4">
    <location>
        <begin position="1"/>
        <end position="18"/>
    </location>
</feature>
<dbReference type="InterPro" id="IPR047589">
    <property type="entry name" value="DUF11_rpt"/>
</dbReference>
<dbReference type="Pfam" id="PF18962">
    <property type="entry name" value="Por_Secre_tail"/>
    <property type="match status" value="1"/>
</dbReference>
<reference evidence="7 8" key="1">
    <citation type="submission" date="2021-06" db="EMBL/GenBank/DDBJ databases">
        <title>Whole genome sequences of Flavobacterium sp. KK2020170 and assembly.</title>
        <authorList>
            <person name="Kitahara K."/>
            <person name="Miyoshi S."/>
            <person name="Uesaka K."/>
        </authorList>
    </citation>
    <scope>NUCLEOTIDE SEQUENCE [LARGE SCALE GENOMIC DNA]</scope>
    <source>
        <strain evidence="7 8">KK2020170</strain>
    </source>
</reference>
<dbReference type="RefSeq" id="WP_221258107.1">
    <property type="nucleotide sequence ID" value="NZ_AP024749.1"/>
</dbReference>
<dbReference type="SUPFAM" id="SSF52058">
    <property type="entry name" value="L domain-like"/>
    <property type="match status" value="1"/>
</dbReference>
<feature type="domain" description="DUF7619" evidence="6">
    <location>
        <begin position="498"/>
        <end position="628"/>
    </location>
</feature>
<evidence type="ECO:0000259" key="5">
    <source>
        <dbReference type="Pfam" id="PF18962"/>
    </source>
</evidence>
<evidence type="ECO:0000313" key="7">
    <source>
        <dbReference type="EMBL" id="BCY29006.1"/>
    </source>
</evidence>
<dbReference type="InterPro" id="IPR055353">
    <property type="entry name" value="DUF7619"/>
</dbReference>
<keyword evidence="3" id="KW-0677">Repeat</keyword>
<keyword evidence="8" id="KW-1185">Reference proteome</keyword>
<dbReference type="Pfam" id="PF24595">
    <property type="entry name" value="DUF7619"/>
    <property type="match status" value="1"/>
</dbReference>
<feature type="domain" description="Secretion system C-terminal sorting" evidence="5">
    <location>
        <begin position="646"/>
        <end position="714"/>
    </location>
</feature>
<dbReference type="NCBIfam" id="TIGR01451">
    <property type="entry name" value="B_ant_repeat"/>
    <property type="match status" value="1"/>
</dbReference>
<evidence type="ECO:0000256" key="4">
    <source>
        <dbReference type="SAM" id="SignalP"/>
    </source>
</evidence>
<dbReference type="EMBL" id="AP024749">
    <property type="protein sequence ID" value="BCY29006.1"/>
    <property type="molecule type" value="Genomic_DNA"/>
</dbReference>
<dbReference type="InterPro" id="IPR052574">
    <property type="entry name" value="CDIRP"/>
</dbReference>
<protein>
    <submittedName>
        <fullName evidence="7">Uncharacterized protein</fullName>
    </submittedName>
</protein>
<evidence type="ECO:0000259" key="6">
    <source>
        <dbReference type="Pfam" id="PF24595"/>
    </source>
</evidence>
<sequence length="716" mass="80007">MKKFYFLLFFAFSFITNAQIVNIPDANFKAALLSANPSNTIAKDLSGNFFNIDSNNDGEIQITEALNVSFLSIVNSNISDLTGIDFFFNITTLICSNNQLTDLNVSNLSNLEVLDCVNNQIMLLNTDGLINLKELYCESNLISDGNFSSLLSLVILDCDDNSLNNLNVSNLNYLESVYVNNNFIENINAQNLPSIQVFQTTGNISLKNVFLKNSNYLVFDILENANILYICSSDQFVDFIQSEIISYNYIDCHVNTYCTFNPGGTFYEISGNSKFDFDNNGCDISDINYPNLNFDITDGTNSGSFIANSTGDYYIPVQAGSHTVTPNLESPTYFTIYPTSFVVDFPTQASPFTQYFCVTANGVHSNVEVVVIPTSPARPGFDAQYRIIYKNIGNQVENGEATFSYEEDVLDFISSSTIYDSQTIYGNTTTLHWNYSNLMPFETRTIDVVLNVNSPMETPAVNNGDVLGIFSEISTTNNDEDLSNNSSGLRQVVVGSYDPNDKTCVEGESVDISMVGEYVHYVIRFENTGTYPAENIVVKDMIDISKFDVSTLFPLHGSHEFFTRIKDNKVEFIFENINLDFNDVTNDGYVAFKIKTLPTLTVGDTFSNDANIYFDYNFPITTNEYITTIDNLLNNQDFAFENEFVLYPNPAKDILNISTKNQTEIQSVEIYNIVGQVVIAIPNSTKTIDVSSLETGTYFMKLNTVNGSTTSKFVKE</sequence>
<dbReference type="PANTHER" id="PTHR47566:SF1">
    <property type="entry name" value="PROTEIN NUD1"/>
    <property type="match status" value="1"/>
</dbReference>
<name>A0ABM7S5Z6_9FLAO</name>
<gene>
    <name evidence="7" type="ORF">KK2020170_18740</name>
</gene>
<organism evidence="7 8">
    <name type="scientific">Flavobacterium okayamense</name>
    <dbReference type="NCBI Taxonomy" id="2830782"/>
    <lineage>
        <taxon>Bacteria</taxon>
        <taxon>Pseudomonadati</taxon>
        <taxon>Bacteroidota</taxon>
        <taxon>Flavobacteriia</taxon>
        <taxon>Flavobacteriales</taxon>
        <taxon>Flavobacteriaceae</taxon>
        <taxon>Flavobacterium</taxon>
    </lineage>
</organism>
<proteinExistence type="predicted"/>
<dbReference type="Gene3D" id="3.80.10.10">
    <property type="entry name" value="Ribonuclease Inhibitor"/>
    <property type="match status" value="1"/>
</dbReference>
<evidence type="ECO:0000256" key="1">
    <source>
        <dbReference type="ARBA" id="ARBA00022614"/>
    </source>
</evidence>
<dbReference type="InterPro" id="IPR026444">
    <property type="entry name" value="Secre_tail"/>
</dbReference>
<keyword evidence="2 4" id="KW-0732">Signal</keyword>
<dbReference type="Proteomes" id="UP000825258">
    <property type="component" value="Chromosome"/>
</dbReference>